<comment type="caution">
    <text evidence="6">The sequence shown here is derived from an EMBL/GenBank/DDBJ whole genome shotgun (WGS) entry which is preliminary data.</text>
</comment>
<dbReference type="AlphaFoldDB" id="A0A1L8CSS0"/>
<dbReference type="EC" id="5.3.2.-" evidence="4"/>
<evidence type="ECO:0000256" key="3">
    <source>
        <dbReference type="PIRSR" id="PIRSR618191-1"/>
    </source>
</evidence>
<reference evidence="7" key="1">
    <citation type="submission" date="2016-12" db="EMBL/GenBank/DDBJ databases">
        <title>Draft Genome Sequences od Carboxydothermus pertinax and islandicus, Hydrogenogenic Carboxydotrophic Bacteria.</title>
        <authorList>
            <person name="Fukuyama Y."/>
            <person name="Ohmae K."/>
            <person name="Yoneda Y."/>
            <person name="Yoshida T."/>
            <person name="Sako Y."/>
        </authorList>
    </citation>
    <scope>NUCLEOTIDE SEQUENCE [LARGE SCALE GENOMIC DNA]</scope>
    <source>
        <strain evidence="7">Ug1</strain>
    </source>
</reference>
<accession>A0A1L8CSS0</accession>
<dbReference type="Gene3D" id="3.30.429.10">
    <property type="entry name" value="Macrophage Migration Inhibitory Factor"/>
    <property type="match status" value="1"/>
</dbReference>
<dbReference type="NCBIfam" id="NF001966">
    <property type="entry name" value="PRK00745.1"/>
    <property type="match status" value="1"/>
</dbReference>
<dbReference type="NCBIfam" id="TIGR00013">
    <property type="entry name" value="taut"/>
    <property type="match status" value="1"/>
</dbReference>
<gene>
    <name evidence="6" type="ORF">cpu_04800</name>
</gene>
<proteinExistence type="inferred from homology"/>
<evidence type="ECO:0000259" key="5">
    <source>
        <dbReference type="Pfam" id="PF01361"/>
    </source>
</evidence>
<dbReference type="PANTHER" id="PTHR35530:SF1">
    <property type="entry name" value="2-HYDROXYMUCONATE TAUTOMERASE"/>
    <property type="match status" value="1"/>
</dbReference>
<dbReference type="InterPro" id="IPR014347">
    <property type="entry name" value="Tautomerase/MIF_sf"/>
</dbReference>
<dbReference type="NCBIfam" id="NF002571">
    <property type="entry name" value="PRK02220.1"/>
    <property type="match status" value="1"/>
</dbReference>
<name>A0A1L8CSS0_9THEO</name>
<sequence length="62" mass="7127">MPFIQIEMLEGRTVEQKRELVRRITEAVVDVVKCSPEAVKIIIRDMKPENYGEAGVLRADKK</sequence>
<evidence type="ECO:0000256" key="4">
    <source>
        <dbReference type="RuleBase" id="RU362032"/>
    </source>
</evidence>
<dbReference type="PANTHER" id="PTHR35530">
    <property type="entry name" value="TAUTOMERASE-RELATED"/>
    <property type="match status" value="1"/>
</dbReference>
<feature type="domain" description="4-oxalocrotonate tautomerase-like" evidence="5">
    <location>
        <begin position="2"/>
        <end position="57"/>
    </location>
</feature>
<keyword evidence="2 4" id="KW-0413">Isomerase</keyword>
<dbReference type="Pfam" id="PF01361">
    <property type="entry name" value="Tautomerase"/>
    <property type="match status" value="1"/>
</dbReference>
<evidence type="ECO:0000256" key="1">
    <source>
        <dbReference type="ARBA" id="ARBA00006723"/>
    </source>
</evidence>
<evidence type="ECO:0000313" key="6">
    <source>
        <dbReference type="EMBL" id="GAV21970.1"/>
    </source>
</evidence>
<dbReference type="Proteomes" id="UP000187485">
    <property type="component" value="Unassembled WGS sequence"/>
</dbReference>
<dbReference type="SUPFAM" id="SSF55331">
    <property type="entry name" value="Tautomerase/MIF"/>
    <property type="match status" value="1"/>
</dbReference>
<keyword evidence="7" id="KW-1185">Reference proteome</keyword>
<organism evidence="6 7">
    <name type="scientific">Carboxydothermus pertinax</name>
    <dbReference type="NCBI Taxonomy" id="870242"/>
    <lineage>
        <taxon>Bacteria</taxon>
        <taxon>Bacillati</taxon>
        <taxon>Bacillota</taxon>
        <taxon>Clostridia</taxon>
        <taxon>Thermoanaerobacterales</taxon>
        <taxon>Thermoanaerobacteraceae</taxon>
        <taxon>Carboxydothermus</taxon>
    </lineage>
</organism>
<feature type="active site" description="Proton acceptor; via imino nitrogen" evidence="3">
    <location>
        <position position="2"/>
    </location>
</feature>
<evidence type="ECO:0000313" key="7">
    <source>
        <dbReference type="Proteomes" id="UP000187485"/>
    </source>
</evidence>
<dbReference type="InterPro" id="IPR018191">
    <property type="entry name" value="4-OT"/>
</dbReference>
<comment type="similarity">
    <text evidence="1 4">Belongs to the 4-oxalocrotonate tautomerase family.</text>
</comment>
<dbReference type="STRING" id="870242.cpu_04800"/>
<dbReference type="InterPro" id="IPR004370">
    <property type="entry name" value="4-OT-like_dom"/>
</dbReference>
<dbReference type="RefSeq" id="WP_075858400.1">
    <property type="nucleotide sequence ID" value="NZ_BDJK01000006.1"/>
</dbReference>
<dbReference type="EMBL" id="BDJK01000006">
    <property type="protein sequence ID" value="GAV21970.1"/>
    <property type="molecule type" value="Genomic_DNA"/>
</dbReference>
<dbReference type="OrthoDB" id="5405937at2"/>
<protein>
    <recommendedName>
        <fullName evidence="4">Tautomerase</fullName>
        <ecNumber evidence="4">5.3.2.-</ecNumber>
    </recommendedName>
</protein>
<evidence type="ECO:0000256" key="2">
    <source>
        <dbReference type="ARBA" id="ARBA00023235"/>
    </source>
</evidence>
<dbReference type="GO" id="GO:0016853">
    <property type="term" value="F:isomerase activity"/>
    <property type="evidence" value="ECO:0007669"/>
    <property type="project" value="UniProtKB-UniRule"/>
</dbReference>